<accession>A0ACA9L8I9</accession>
<dbReference type="EMBL" id="CAJVPT010004721">
    <property type="protein sequence ID" value="CAG8511479.1"/>
    <property type="molecule type" value="Genomic_DNA"/>
</dbReference>
<comment type="caution">
    <text evidence="1">The sequence shown here is derived from an EMBL/GenBank/DDBJ whole genome shotgun (WGS) entry which is preliminary data.</text>
</comment>
<proteinExistence type="predicted"/>
<evidence type="ECO:0000313" key="1">
    <source>
        <dbReference type="EMBL" id="CAG8511479.1"/>
    </source>
</evidence>
<dbReference type="Proteomes" id="UP000789525">
    <property type="component" value="Unassembled WGS sequence"/>
</dbReference>
<name>A0ACA9L8I9_9GLOM</name>
<gene>
    <name evidence="1" type="ORF">ACOLOM_LOCUS3239</name>
</gene>
<reference evidence="1" key="1">
    <citation type="submission" date="2021-06" db="EMBL/GenBank/DDBJ databases">
        <authorList>
            <person name="Kallberg Y."/>
            <person name="Tangrot J."/>
            <person name="Rosling A."/>
        </authorList>
    </citation>
    <scope>NUCLEOTIDE SEQUENCE</scope>
    <source>
        <strain evidence="1">CL356</strain>
    </source>
</reference>
<evidence type="ECO:0000313" key="2">
    <source>
        <dbReference type="Proteomes" id="UP000789525"/>
    </source>
</evidence>
<protein>
    <submittedName>
        <fullName evidence="1">11647_t:CDS:1</fullName>
    </submittedName>
</protein>
<keyword evidence="2" id="KW-1185">Reference proteome</keyword>
<organism evidence="1 2">
    <name type="scientific">Acaulospora colombiana</name>
    <dbReference type="NCBI Taxonomy" id="27376"/>
    <lineage>
        <taxon>Eukaryota</taxon>
        <taxon>Fungi</taxon>
        <taxon>Fungi incertae sedis</taxon>
        <taxon>Mucoromycota</taxon>
        <taxon>Glomeromycotina</taxon>
        <taxon>Glomeromycetes</taxon>
        <taxon>Diversisporales</taxon>
        <taxon>Acaulosporaceae</taxon>
        <taxon>Acaulospora</taxon>
    </lineage>
</organism>
<sequence>MGKECVQNTAMKLLRTDKDNQKETKRKDIANIQKSKGLGPRSKGSLSELEFVEHVYSNRGTLQHLDHLVWPGVMRDSQIWGHSQAHIPQSKENWRQKSGDELQEFGKGDQGYMEQRLIKRKQRGGKRLGREDEEGRIGTKRLQQDQQPLEDRLVEPKGTDSAAFDL</sequence>